<accession>A0AAV7WZZ7</accession>
<dbReference type="EMBL" id="JANPWB010000001">
    <property type="protein sequence ID" value="KAJ1218592.1"/>
    <property type="molecule type" value="Genomic_DNA"/>
</dbReference>
<gene>
    <name evidence="2" type="ORF">NDU88_006170</name>
</gene>
<sequence length="144" mass="14994">MEVPWHPGSHTLNSTGGGSSCAGEPGRLWACSAVYETASPTLATSCVLCRQSPTVREGAAEESDEWIQARWAISEPSQKGDAAGLRSEIPTESKAGVAIRQGPTIRRSGASREKRQQTHLLRWAAGGLTDEGDAAGAPGRPAGA</sequence>
<name>A0AAV7WZZ7_PLEWA</name>
<keyword evidence="3" id="KW-1185">Reference proteome</keyword>
<evidence type="ECO:0000313" key="2">
    <source>
        <dbReference type="EMBL" id="KAJ1218592.1"/>
    </source>
</evidence>
<reference evidence="2" key="1">
    <citation type="journal article" date="2022" name="bioRxiv">
        <title>Sequencing and chromosome-scale assembly of the giantPleurodeles waltlgenome.</title>
        <authorList>
            <person name="Brown T."/>
            <person name="Elewa A."/>
            <person name="Iarovenko S."/>
            <person name="Subramanian E."/>
            <person name="Araus A.J."/>
            <person name="Petzold A."/>
            <person name="Susuki M."/>
            <person name="Suzuki K.-i.T."/>
            <person name="Hayashi T."/>
            <person name="Toyoda A."/>
            <person name="Oliveira C."/>
            <person name="Osipova E."/>
            <person name="Leigh N.D."/>
            <person name="Simon A."/>
            <person name="Yun M.H."/>
        </authorList>
    </citation>
    <scope>NUCLEOTIDE SEQUENCE</scope>
    <source>
        <strain evidence="2">20211129_DDA</strain>
        <tissue evidence="2">Liver</tissue>
    </source>
</reference>
<organism evidence="2 3">
    <name type="scientific">Pleurodeles waltl</name>
    <name type="common">Iberian ribbed newt</name>
    <dbReference type="NCBI Taxonomy" id="8319"/>
    <lineage>
        <taxon>Eukaryota</taxon>
        <taxon>Metazoa</taxon>
        <taxon>Chordata</taxon>
        <taxon>Craniata</taxon>
        <taxon>Vertebrata</taxon>
        <taxon>Euteleostomi</taxon>
        <taxon>Amphibia</taxon>
        <taxon>Batrachia</taxon>
        <taxon>Caudata</taxon>
        <taxon>Salamandroidea</taxon>
        <taxon>Salamandridae</taxon>
        <taxon>Pleurodelinae</taxon>
        <taxon>Pleurodeles</taxon>
    </lineage>
</organism>
<dbReference type="AlphaFoldDB" id="A0AAV7WZZ7"/>
<feature type="region of interest" description="Disordered" evidence="1">
    <location>
        <begin position="76"/>
        <end position="144"/>
    </location>
</feature>
<dbReference type="Proteomes" id="UP001066276">
    <property type="component" value="Chromosome 1_1"/>
</dbReference>
<evidence type="ECO:0000313" key="3">
    <source>
        <dbReference type="Proteomes" id="UP001066276"/>
    </source>
</evidence>
<evidence type="ECO:0000256" key="1">
    <source>
        <dbReference type="SAM" id="MobiDB-lite"/>
    </source>
</evidence>
<comment type="caution">
    <text evidence="2">The sequence shown here is derived from an EMBL/GenBank/DDBJ whole genome shotgun (WGS) entry which is preliminary data.</text>
</comment>
<feature type="compositionally biased region" description="Low complexity" evidence="1">
    <location>
        <begin position="134"/>
        <end position="144"/>
    </location>
</feature>
<proteinExistence type="predicted"/>
<protein>
    <submittedName>
        <fullName evidence="2">Uncharacterized protein</fullName>
    </submittedName>
</protein>